<keyword evidence="3" id="KW-1185">Reference proteome</keyword>
<dbReference type="InterPro" id="IPR007712">
    <property type="entry name" value="RelE/ParE_toxin"/>
</dbReference>
<evidence type="ECO:0000256" key="1">
    <source>
        <dbReference type="ARBA" id="ARBA00022649"/>
    </source>
</evidence>
<organism evidence="2 3">
    <name type="scientific">Flavobacterium qiangtangense</name>
    <dbReference type="NCBI Taxonomy" id="1442595"/>
    <lineage>
        <taxon>Bacteria</taxon>
        <taxon>Pseudomonadati</taxon>
        <taxon>Bacteroidota</taxon>
        <taxon>Flavobacteriia</taxon>
        <taxon>Flavobacteriales</taxon>
        <taxon>Flavobacteriaceae</taxon>
        <taxon>Flavobacterium</taxon>
    </lineage>
</organism>
<evidence type="ECO:0000313" key="2">
    <source>
        <dbReference type="EMBL" id="MFC6097950.1"/>
    </source>
</evidence>
<protein>
    <submittedName>
        <fullName evidence="2">Type II toxin-antitoxin system RelE/ParE family toxin</fullName>
    </submittedName>
</protein>
<dbReference type="Proteomes" id="UP001596287">
    <property type="component" value="Unassembled WGS sequence"/>
</dbReference>
<dbReference type="Gene3D" id="3.30.2310.20">
    <property type="entry name" value="RelE-like"/>
    <property type="match status" value="1"/>
</dbReference>
<comment type="caution">
    <text evidence="2">The sequence shown here is derived from an EMBL/GenBank/DDBJ whole genome shotgun (WGS) entry which is preliminary data.</text>
</comment>
<dbReference type="RefSeq" id="WP_379792931.1">
    <property type="nucleotide sequence ID" value="NZ_JBHSQB010000010.1"/>
</dbReference>
<dbReference type="InterPro" id="IPR035093">
    <property type="entry name" value="RelE/ParE_toxin_dom_sf"/>
</dbReference>
<accession>A0ABW1PRB4</accession>
<dbReference type="EMBL" id="JBHSQB010000010">
    <property type="protein sequence ID" value="MFC6097950.1"/>
    <property type="molecule type" value="Genomic_DNA"/>
</dbReference>
<gene>
    <name evidence="2" type="ORF">ACFPVY_14945</name>
</gene>
<proteinExistence type="predicted"/>
<dbReference type="Pfam" id="PF05016">
    <property type="entry name" value="ParE_toxin"/>
    <property type="match status" value="1"/>
</dbReference>
<sequence length="94" mass="11183">MKPIQIVFDVEAEKDLKLIFDYLKIKSKQGAKNVLNDIISNIKSIRFVTQYQVDEFLGEPYRRIIVRNYKIIYKVQSESEVRIVQIFDCRKSPK</sequence>
<reference evidence="3" key="1">
    <citation type="journal article" date="2019" name="Int. J. Syst. Evol. Microbiol.">
        <title>The Global Catalogue of Microorganisms (GCM) 10K type strain sequencing project: providing services to taxonomists for standard genome sequencing and annotation.</title>
        <authorList>
            <consortium name="The Broad Institute Genomics Platform"/>
            <consortium name="The Broad Institute Genome Sequencing Center for Infectious Disease"/>
            <person name="Wu L."/>
            <person name="Ma J."/>
        </authorList>
    </citation>
    <scope>NUCLEOTIDE SEQUENCE [LARGE SCALE GENOMIC DNA]</scope>
    <source>
        <strain evidence="3">CCUG 49679</strain>
    </source>
</reference>
<evidence type="ECO:0000313" key="3">
    <source>
        <dbReference type="Proteomes" id="UP001596287"/>
    </source>
</evidence>
<name>A0ABW1PRB4_9FLAO</name>
<keyword evidence="1" id="KW-1277">Toxin-antitoxin system</keyword>